<accession>A0ABY7T3N0</accession>
<keyword evidence="2 4" id="KW-0238">DNA-binding</keyword>
<name>A0ABY7T3N0_9SPHI</name>
<dbReference type="InterPro" id="IPR036271">
    <property type="entry name" value="Tet_transcr_reg_TetR-rel_C_sf"/>
</dbReference>
<dbReference type="InterPro" id="IPR001647">
    <property type="entry name" value="HTH_TetR"/>
</dbReference>
<dbReference type="Pfam" id="PF16925">
    <property type="entry name" value="TetR_C_13"/>
    <property type="match status" value="1"/>
</dbReference>
<feature type="DNA-binding region" description="H-T-H motif" evidence="4">
    <location>
        <begin position="31"/>
        <end position="50"/>
    </location>
</feature>
<gene>
    <name evidence="6" type="ORF">PQO05_20180</name>
</gene>
<keyword evidence="7" id="KW-1185">Reference proteome</keyword>
<dbReference type="SUPFAM" id="SSF46689">
    <property type="entry name" value="Homeodomain-like"/>
    <property type="match status" value="1"/>
</dbReference>
<dbReference type="RefSeq" id="WP_273629249.1">
    <property type="nucleotide sequence ID" value="NZ_CP117167.1"/>
</dbReference>
<dbReference type="Pfam" id="PF00440">
    <property type="entry name" value="TetR_N"/>
    <property type="match status" value="1"/>
</dbReference>
<dbReference type="PRINTS" id="PR00455">
    <property type="entry name" value="HTHTETR"/>
</dbReference>
<dbReference type="PROSITE" id="PS50977">
    <property type="entry name" value="HTH_TETR_2"/>
    <property type="match status" value="1"/>
</dbReference>
<dbReference type="PANTHER" id="PTHR47506:SF3">
    <property type="entry name" value="HTH-TYPE TRANSCRIPTIONAL REGULATOR LMRA"/>
    <property type="match status" value="1"/>
</dbReference>
<keyword evidence="3" id="KW-0804">Transcription</keyword>
<dbReference type="Gene3D" id="1.10.357.10">
    <property type="entry name" value="Tetracycline Repressor, domain 2"/>
    <property type="match status" value="1"/>
</dbReference>
<evidence type="ECO:0000256" key="4">
    <source>
        <dbReference type="PROSITE-ProRule" id="PRU00335"/>
    </source>
</evidence>
<evidence type="ECO:0000313" key="6">
    <source>
        <dbReference type="EMBL" id="WCT11060.1"/>
    </source>
</evidence>
<dbReference type="SUPFAM" id="SSF48498">
    <property type="entry name" value="Tetracyclin repressor-like, C-terminal domain"/>
    <property type="match status" value="1"/>
</dbReference>
<feature type="domain" description="HTH tetR-type" evidence="5">
    <location>
        <begin position="8"/>
        <end position="68"/>
    </location>
</feature>
<protein>
    <submittedName>
        <fullName evidence="6">TetR/AcrR family transcriptional regulator</fullName>
    </submittedName>
</protein>
<evidence type="ECO:0000256" key="2">
    <source>
        <dbReference type="ARBA" id="ARBA00023125"/>
    </source>
</evidence>
<proteinExistence type="predicted"/>
<dbReference type="InterPro" id="IPR011075">
    <property type="entry name" value="TetR_C"/>
</dbReference>
<reference evidence="6 7" key="1">
    <citation type="submission" date="2023-02" db="EMBL/GenBank/DDBJ databases">
        <title>Genome sequence of Mucilaginibacter jinjuensis strain KACC 16571.</title>
        <authorList>
            <person name="Kim S."/>
            <person name="Heo J."/>
            <person name="Kwon S.-W."/>
        </authorList>
    </citation>
    <scope>NUCLEOTIDE SEQUENCE [LARGE SCALE GENOMIC DNA]</scope>
    <source>
        <strain evidence="6 7">KACC 16571</strain>
    </source>
</reference>
<sequence>MTFIPRSAETRQRIVKATAEVFNKKGVSGTSIKDLETATGMTRGSIYGNFENKDSLTVAVFDFNAELKRTLLNNEAGRHQRFKDKLLAHVLLHLPSAKTPFTPGGCPFMNTTIEADDTNELLRDKAGKGLNLWTNDIIAIIEQGIKAKEFKPETDAAGTAIHIISLIEGASLFARSTQNMEYVNRLLDLAKKVINDISLS</sequence>
<dbReference type="PANTHER" id="PTHR47506">
    <property type="entry name" value="TRANSCRIPTIONAL REGULATORY PROTEIN"/>
    <property type="match status" value="1"/>
</dbReference>
<dbReference type="EMBL" id="CP117167">
    <property type="protein sequence ID" value="WCT11060.1"/>
    <property type="molecule type" value="Genomic_DNA"/>
</dbReference>
<evidence type="ECO:0000313" key="7">
    <source>
        <dbReference type="Proteomes" id="UP001216139"/>
    </source>
</evidence>
<evidence type="ECO:0000259" key="5">
    <source>
        <dbReference type="PROSITE" id="PS50977"/>
    </source>
</evidence>
<evidence type="ECO:0000256" key="3">
    <source>
        <dbReference type="ARBA" id="ARBA00023163"/>
    </source>
</evidence>
<evidence type="ECO:0000256" key="1">
    <source>
        <dbReference type="ARBA" id="ARBA00023015"/>
    </source>
</evidence>
<keyword evidence="1" id="KW-0805">Transcription regulation</keyword>
<organism evidence="6 7">
    <name type="scientific">Mucilaginibacter jinjuensis</name>
    <dbReference type="NCBI Taxonomy" id="1176721"/>
    <lineage>
        <taxon>Bacteria</taxon>
        <taxon>Pseudomonadati</taxon>
        <taxon>Bacteroidota</taxon>
        <taxon>Sphingobacteriia</taxon>
        <taxon>Sphingobacteriales</taxon>
        <taxon>Sphingobacteriaceae</taxon>
        <taxon>Mucilaginibacter</taxon>
    </lineage>
</organism>
<dbReference type="Proteomes" id="UP001216139">
    <property type="component" value="Chromosome"/>
</dbReference>
<dbReference type="InterPro" id="IPR009057">
    <property type="entry name" value="Homeodomain-like_sf"/>
</dbReference>